<dbReference type="PANTHER" id="PTHR47595">
    <property type="entry name" value="HEAT SHOCK 70 KDA PROTEIN 14"/>
    <property type="match status" value="1"/>
</dbReference>
<feature type="compositionally biased region" description="Polar residues" evidence="1">
    <location>
        <begin position="694"/>
        <end position="710"/>
    </location>
</feature>
<dbReference type="InterPro" id="IPR044822">
    <property type="entry name" value="Myb_DNA-bind_4"/>
</dbReference>
<dbReference type="Ensembl" id="ENSSMRT00000010643.1">
    <property type="protein sequence ID" value="ENSSMRP00000009138.1"/>
    <property type="gene ID" value="ENSSMRG00000007291.1"/>
</dbReference>
<feature type="domain" description="Myb/SANT-like DNA-binding" evidence="2">
    <location>
        <begin position="61"/>
        <end position="150"/>
    </location>
</feature>
<sequence length="731" mass="84254">MMHLGFLWQSPSCTPGPDGISQQEGQSKDELPGVPGKLPGVPQEAATETLQAVSLRKQRAVNWGEKETRTFLSIWGDQHVQKMLQQQYRNEDVYKRIAAEMAAMGYNRDWEQCRQRAKDLRRGYKDIKDQNRRSGRGRQVWQYFEELDAILGPLFELGNGYDGEDGADDLGVETCLRGSGETYCGSFAEYVEWNPNGIWTKGLSEEMDDDQMVFQRAANWGEKETRDFLAIWGHKKVQRLLHQQHWNEDIYKEVSAEMVALGYNRDWEQCRQRAKDLQRGYKDIKSRSRHSARGRKVWQYFEELDAILGQGVQVPCDPSSMQNWRDDSMDDSSEGLSTENVSPLVVQDSDQIDAMLDPGEEVEGTPTPCQRAAKWGEKETRDFLSIWGQDCIQCLLHQQHRNEAVYKKIAAEMTSLGYERDWEQCRQRAKDLRRGYRETRDHNRHSGRGRQIWQYFEELDVILRRWCEVSSGHTEEVEVLDGGGCVDICNQGSPEHSVSSHSWTTSPAEALNLPVPQALQLNKLADNSQMECHGSHMPGQRAARWGERETRDFLCIWGNENMQSQLRQQYRNEEVYRQIANQMVTLGYVRDWEQCRQRAKDLRRGYRDAKDRNRCYSRGRQVWQYFEELDAILGHCSDKSNGDSKGGKTEDVTFIGLGTKGSVSPRVPCYIPAPILIETQPQEPEQLILGLPSDQPTSGSQHLRTCYSPQKRSRGKAFQDLTTETKRRLLL</sequence>
<dbReference type="PANTHER" id="PTHR47595:SF1">
    <property type="entry name" value="MYB_SANT-LIKE DNA-BINDING DOMAIN-CONTAINING PROTEIN"/>
    <property type="match status" value="1"/>
</dbReference>
<feature type="region of interest" description="Disordered" evidence="1">
    <location>
        <begin position="689"/>
        <end position="719"/>
    </location>
</feature>
<evidence type="ECO:0000313" key="3">
    <source>
        <dbReference type="Ensembl" id="ENSSMRP00000009138.1"/>
    </source>
</evidence>
<dbReference type="OMA" id="DWEQCRQ"/>
<reference evidence="3" key="2">
    <citation type="submission" date="2025-09" db="UniProtKB">
        <authorList>
            <consortium name="Ensembl"/>
        </authorList>
    </citation>
    <scope>IDENTIFICATION</scope>
</reference>
<dbReference type="GeneTree" id="ENSGT01110000267750"/>
<protein>
    <recommendedName>
        <fullName evidence="2">Myb/SANT-like DNA-binding domain-containing protein</fullName>
    </recommendedName>
</protein>
<dbReference type="Gene3D" id="1.10.10.60">
    <property type="entry name" value="Homeodomain-like"/>
    <property type="match status" value="4"/>
</dbReference>
<feature type="domain" description="Myb/SANT-like DNA-binding" evidence="2">
    <location>
        <begin position="544"/>
        <end position="632"/>
    </location>
</feature>
<feature type="domain" description="Myb/SANT-like DNA-binding" evidence="2">
    <location>
        <begin position="219"/>
        <end position="307"/>
    </location>
</feature>
<feature type="region of interest" description="Disordered" evidence="1">
    <location>
        <begin position="1"/>
        <end position="37"/>
    </location>
</feature>
<proteinExistence type="predicted"/>
<keyword evidence="4" id="KW-1185">Reference proteome</keyword>
<dbReference type="FunFam" id="1.10.10.60:FF:000032">
    <property type="entry name" value="Zinc finger and SCAN domain-containing 20"/>
    <property type="match status" value="2"/>
</dbReference>
<feature type="domain" description="Myb/SANT-like DNA-binding" evidence="2">
    <location>
        <begin position="374"/>
        <end position="460"/>
    </location>
</feature>
<dbReference type="Pfam" id="PF13837">
    <property type="entry name" value="Myb_DNA-bind_4"/>
    <property type="match status" value="4"/>
</dbReference>
<dbReference type="Proteomes" id="UP000694421">
    <property type="component" value="Unplaced"/>
</dbReference>
<evidence type="ECO:0000256" key="1">
    <source>
        <dbReference type="SAM" id="MobiDB-lite"/>
    </source>
</evidence>
<evidence type="ECO:0000259" key="2">
    <source>
        <dbReference type="Pfam" id="PF13837"/>
    </source>
</evidence>
<evidence type="ECO:0000313" key="4">
    <source>
        <dbReference type="Proteomes" id="UP000694421"/>
    </source>
</evidence>
<organism evidence="3 4">
    <name type="scientific">Salvator merianae</name>
    <name type="common">Argentine black and white tegu</name>
    <name type="synonym">Tupinambis merianae</name>
    <dbReference type="NCBI Taxonomy" id="96440"/>
    <lineage>
        <taxon>Eukaryota</taxon>
        <taxon>Metazoa</taxon>
        <taxon>Chordata</taxon>
        <taxon>Craniata</taxon>
        <taxon>Vertebrata</taxon>
        <taxon>Euteleostomi</taxon>
        <taxon>Lepidosauria</taxon>
        <taxon>Squamata</taxon>
        <taxon>Bifurcata</taxon>
        <taxon>Unidentata</taxon>
        <taxon>Episquamata</taxon>
        <taxon>Laterata</taxon>
        <taxon>Teiioidea</taxon>
        <taxon>Teiidae</taxon>
        <taxon>Salvator</taxon>
    </lineage>
</organism>
<accession>A0A8D0BD77</accession>
<dbReference type="AlphaFoldDB" id="A0A8D0BD77"/>
<reference evidence="3" key="1">
    <citation type="submission" date="2025-08" db="UniProtKB">
        <authorList>
            <consortium name="Ensembl"/>
        </authorList>
    </citation>
    <scope>IDENTIFICATION</scope>
</reference>
<name>A0A8D0BD77_SALMN</name>